<accession>A0ABQ9WX07</accession>
<dbReference type="EMBL" id="JARBJD010000372">
    <property type="protein sequence ID" value="KAK2942956.1"/>
    <property type="molecule type" value="Genomic_DNA"/>
</dbReference>
<name>A0ABQ9WX07_9EUKA</name>
<keyword evidence="2" id="KW-1185">Reference proteome</keyword>
<protein>
    <submittedName>
        <fullName evidence="1">Uncharacterized protein</fullName>
    </submittedName>
</protein>
<evidence type="ECO:0000313" key="2">
    <source>
        <dbReference type="Proteomes" id="UP001281761"/>
    </source>
</evidence>
<sequence>MLVDTNSTIPEIDSAKAKQKIYLEECISMTFGDSEHLGSVMLNALLVLLAETEWAPSTICDVEYIKPLEKYCSKIRPCDVPVSLLTLLSLIGKSSSGECVRICESSIPSFLLKCMMMLTKNKVMSSEIGECLLTLTTTLESSSAFLAHHKTQFVAFLDGFESKKSVIRHSTFLPRLCFSPNLEMSSMVLKALNIRCKTGVRTRPFVYKLDVPSDSTDSSSKLVPFVELLCGRLAKHVSEMKSLSTDSSPDDPTISALSAALPADSQLLDGNAVLVTLSDGLALLSTFLVKQDSTFHNILVSSGFVPLLKSTIIACLDLLEHPKTESTPTAAERTDLLITIIDTSWYCAAGSLPNIHRPLHPVVESTFSDVPQLCSLLVRTCRFSPPTRSSHLAMLIDISAKFTRLIPAMLDENLAERLIDSSKPMAVPTTNSEFHVYLVWIIHTLVWDPKAITQYKEQQKSIRMHQFERVLKPAKQYLSFVLQREEFIPKFYASNQNLPSRITFLLDQTMLLERDLFENGLIVETGRDKWEVWWLVETTDERDLGERLRRIREDDEMMRRKEMERWKARVVRRREAGHEDAMEGWLTTKDSGRRDSIVEYVVHVRKESGMNNTL</sequence>
<dbReference type="Proteomes" id="UP001281761">
    <property type="component" value="Unassembled WGS sequence"/>
</dbReference>
<organism evidence="1 2">
    <name type="scientific">Blattamonas nauphoetae</name>
    <dbReference type="NCBI Taxonomy" id="2049346"/>
    <lineage>
        <taxon>Eukaryota</taxon>
        <taxon>Metamonada</taxon>
        <taxon>Preaxostyla</taxon>
        <taxon>Oxymonadida</taxon>
        <taxon>Blattamonas</taxon>
    </lineage>
</organism>
<gene>
    <name evidence="1" type="ORF">BLNAU_22115</name>
</gene>
<reference evidence="1 2" key="1">
    <citation type="journal article" date="2022" name="bioRxiv">
        <title>Genomics of Preaxostyla Flagellates Illuminates Evolutionary Transitions and the Path Towards Mitochondrial Loss.</title>
        <authorList>
            <person name="Novak L.V.F."/>
            <person name="Treitli S.C."/>
            <person name="Pyrih J."/>
            <person name="Halakuc P."/>
            <person name="Pipaliya S.V."/>
            <person name="Vacek V."/>
            <person name="Brzon O."/>
            <person name="Soukal P."/>
            <person name="Eme L."/>
            <person name="Dacks J.B."/>
            <person name="Karnkowska A."/>
            <person name="Elias M."/>
            <person name="Hampl V."/>
        </authorList>
    </citation>
    <scope>NUCLEOTIDE SEQUENCE [LARGE SCALE GENOMIC DNA]</scope>
    <source>
        <strain evidence="1">NAU3</strain>
        <tissue evidence="1">Gut</tissue>
    </source>
</reference>
<comment type="caution">
    <text evidence="1">The sequence shown here is derived from an EMBL/GenBank/DDBJ whole genome shotgun (WGS) entry which is preliminary data.</text>
</comment>
<evidence type="ECO:0000313" key="1">
    <source>
        <dbReference type="EMBL" id="KAK2942956.1"/>
    </source>
</evidence>
<proteinExistence type="predicted"/>